<reference evidence="3" key="2">
    <citation type="submission" date="2020-10" db="UniProtKB">
        <authorList>
            <consortium name="WormBaseParasite"/>
        </authorList>
    </citation>
    <scope>IDENTIFICATION</scope>
</reference>
<dbReference type="GO" id="GO:0140285">
    <property type="term" value="P:endosome fission"/>
    <property type="evidence" value="ECO:0007669"/>
    <property type="project" value="TreeGrafter"/>
</dbReference>
<dbReference type="GO" id="GO:0071203">
    <property type="term" value="C:WASH complex"/>
    <property type="evidence" value="ECO:0007669"/>
    <property type="project" value="InterPro"/>
</dbReference>
<evidence type="ECO:0000313" key="2">
    <source>
        <dbReference type="Proteomes" id="UP000492821"/>
    </source>
</evidence>
<name>A0A7E4WDS7_PANRE</name>
<proteinExistence type="inferred from homology"/>
<dbReference type="WBParaSite" id="Pan_g9861.t1">
    <property type="protein sequence ID" value="Pan_g9861.t1"/>
    <property type="gene ID" value="Pan_g9861"/>
</dbReference>
<organism evidence="2 3">
    <name type="scientific">Panagrellus redivivus</name>
    <name type="common">Microworm</name>
    <dbReference type="NCBI Taxonomy" id="6233"/>
    <lineage>
        <taxon>Eukaryota</taxon>
        <taxon>Metazoa</taxon>
        <taxon>Ecdysozoa</taxon>
        <taxon>Nematoda</taxon>
        <taxon>Chromadorea</taxon>
        <taxon>Rhabditida</taxon>
        <taxon>Tylenchina</taxon>
        <taxon>Panagrolaimomorpha</taxon>
        <taxon>Panagrolaimoidea</taxon>
        <taxon>Panagrolaimidae</taxon>
        <taxon>Panagrellus</taxon>
    </lineage>
</organism>
<evidence type="ECO:0000256" key="1">
    <source>
        <dbReference type="ARBA" id="ARBA00006224"/>
    </source>
</evidence>
<keyword evidence="2" id="KW-1185">Reference proteome</keyword>
<dbReference type="InterPro" id="IPR019393">
    <property type="entry name" value="WASH_strumpellin"/>
</dbReference>
<dbReference type="GO" id="GO:0051125">
    <property type="term" value="P:regulation of actin nucleation"/>
    <property type="evidence" value="ECO:0007669"/>
    <property type="project" value="TreeGrafter"/>
</dbReference>
<sequence>METAAIRSDDHQRQQLEQFLLVGNCLIAEVHRLWQKTPVDFVNPAASRFSRLLTDFTYFENQQKFEAAIEESDDIRLLEDDFYGAFNPFLRGFHKLVDEICGFLLDLVDYSERCQACHNLLDRNSIKLNSLKCEVLYLAGVVLLLLDSKFPGAVKERIFVAYYRSSVDLRSKHFELLVSLLRRRAEGFESCLSSVRIHRRFVEHVVTFLKNYTISSGAELDVFTTDRQAAVLYVALYFHPDMLHSQSATMRQVVDKYFHDRWILPLHFELSANLIEKWAPFDAARTVLSAALDKVAIGKKALDLGTALRNIVLPSGLLAVDQIGEYGRLVFELNASLRWLLLHSAKASTDSKVNLPQIVQTASRFSTEALFTEFVKSAHFEHKFRQSCAFLVAHKEEECARLKQRIGVLFDQIVQLLGNDLFESQSWNERLSAWMIKIRDYIASIDVLATESPQILEHLIGKVEEVADQHDAENKILCEYLGLVLSDLKKLWNITLIDAEFLSKFDETRDACFVWDLLPSWSTLLERLLQKDATGVKFVFLKLSNSIVNALADIAKPFSDSANVLSEFYHRKLEFHLRQIIQTIPRSIFTQMDVLHPLFSTSKAVHVDKIHLKQFAALDRRRQLAQKTYEITKLSLGISSMGLNRLGPIRIYPKKLLFDGLKQELRLKLTQLLGEDLAAPNVLRILSLQTQKIATFREAFLFVCEHIGFDGVVLWQSELEAVWNKALAIQKSNLKAKQEQPDSPPVTHAKGVVVPPKPILGQVIQTMVQQTNPRSTIYYNMRDEWLSLDCRRLEFSADFFTAVERWLPAMANIGLRRLVVFSIHRHMQTFIAELTASSSMFDPLPEIRWPSLSPLLESTEFTALARNLCGLAEKIGQLSALEGCLSKSIEESLHARVETVLLATTNLVQSLALDQRLSNKRGANIDGKAIAKSTDFVNMLDRLGLADLITKPPSNVPSFAAIVIFGSLMRYLAACVVSGTSYSKKPDYSDCFVVVSGLVVIARSLRVEKALYRLVSRLMPDSNINISTSQFANVRSILKFGTVGVY</sequence>
<reference evidence="2" key="1">
    <citation type="journal article" date="2013" name="Genetics">
        <title>The draft genome and transcriptome of Panagrellus redivivus are shaped by the harsh demands of a free-living lifestyle.</title>
        <authorList>
            <person name="Srinivasan J."/>
            <person name="Dillman A.R."/>
            <person name="Macchietto M.G."/>
            <person name="Heikkinen L."/>
            <person name="Lakso M."/>
            <person name="Fracchia K.M."/>
            <person name="Antoshechkin I."/>
            <person name="Mortazavi A."/>
            <person name="Wong G."/>
            <person name="Sternberg P.W."/>
        </authorList>
    </citation>
    <scope>NUCLEOTIDE SEQUENCE [LARGE SCALE GENOMIC DNA]</scope>
    <source>
        <strain evidence="2">MT8872</strain>
    </source>
</reference>
<dbReference type="GO" id="GO:0007032">
    <property type="term" value="P:endosome organization"/>
    <property type="evidence" value="ECO:0007669"/>
    <property type="project" value="TreeGrafter"/>
</dbReference>
<protein>
    <submittedName>
        <fullName evidence="3">DUF2428 domain-containing protein</fullName>
    </submittedName>
</protein>
<dbReference type="AlphaFoldDB" id="A0A7E4WDS7"/>
<dbReference type="Pfam" id="PF10266">
    <property type="entry name" value="Strumpellin"/>
    <property type="match status" value="1"/>
</dbReference>
<dbReference type="Proteomes" id="UP000492821">
    <property type="component" value="Unassembled WGS sequence"/>
</dbReference>
<dbReference type="PANTHER" id="PTHR15691">
    <property type="entry name" value="WASH COMPLEX SUBUNIT 5"/>
    <property type="match status" value="1"/>
</dbReference>
<dbReference type="GO" id="GO:0030041">
    <property type="term" value="P:actin filament polymerization"/>
    <property type="evidence" value="ECO:0007669"/>
    <property type="project" value="TreeGrafter"/>
</dbReference>
<dbReference type="GO" id="GO:0005768">
    <property type="term" value="C:endosome"/>
    <property type="evidence" value="ECO:0007669"/>
    <property type="project" value="TreeGrafter"/>
</dbReference>
<dbReference type="PANTHER" id="PTHR15691:SF6">
    <property type="entry name" value="WASH COMPLEX SUBUNIT 5"/>
    <property type="match status" value="1"/>
</dbReference>
<accession>A0A7E4WDS7</accession>
<comment type="similarity">
    <text evidence="1">Belongs to the strumpellin family.</text>
</comment>
<evidence type="ECO:0000313" key="3">
    <source>
        <dbReference type="WBParaSite" id="Pan_g9861.t1"/>
    </source>
</evidence>